<feature type="compositionally biased region" description="Polar residues" evidence="7">
    <location>
        <begin position="591"/>
        <end position="600"/>
    </location>
</feature>
<keyword evidence="4" id="KW-0547">Nucleotide-binding</keyword>
<keyword evidence="3" id="KW-0819">tRNA processing</keyword>
<dbReference type="InterPro" id="IPR012094">
    <property type="entry name" value="tRNA_Ile_lys_synt"/>
</dbReference>
<dbReference type="AlphaFoldDB" id="A0A074XVT6"/>
<name>A0A074XVT6_AURPU</name>
<dbReference type="InterPro" id="IPR011063">
    <property type="entry name" value="TilS/TtcA_N"/>
</dbReference>
<accession>A0A074XVT6</accession>
<gene>
    <name evidence="9" type="ORF">M438DRAFT_284972</name>
</gene>
<evidence type="ECO:0000256" key="3">
    <source>
        <dbReference type="ARBA" id="ARBA00022694"/>
    </source>
</evidence>
<organism evidence="9 10">
    <name type="scientific">Aureobasidium pullulans EXF-150</name>
    <dbReference type="NCBI Taxonomy" id="1043002"/>
    <lineage>
        <taxon>Eukaryota</taxon>
        <taxon>Fungi</taxon>
        <taxon>Dikarya</taxon>
        <taxon>Ascomycota</taxon>
        <taxon>Pezizomycotina</taxon>
        <taxon>Dothideomycetes</taxon>
        <taxon>Dothideomycetidae</taxon>
        <taxon>Dothideales</taxon>
        <taxon>Saccotheciaceae</taxon>
        <taxon>Aureobasidium</taxon>
    </lineage>
</organism>
<reference evidence="9 10" key="1">
    <citation type="journal article" date="2014" name="BMC Genomics">
        <title>Genome sequencing of four Aureobasidium pullulans varieties: biotechnological potential, stress tolerance, and description of new species.</title>
        <authorList>
            <person name="Gostin Ar C."/>
            <person name="Ohm R.A."/>
            <person name="Kogej T."/>
            <person name="Sonjak S."/>
            <person name="Turk M."/>
            <person name="Zajc J."/>
            <person name="Zalar P."/>
            <person name="Grube M."/>
            <person name="Sun H."/>
            <person name="Han J."/>
            <person name="Sharma A."/>
            <person name="Chiniquy J."/>
            <person name="Ngan C.Y."/>
            <person name="Lipzen A."/>
            <person name="Barry K."/>
            <person name="Grigoriev I.V."/>
            <person name="Gunde-Cimerman N."/>
        </authorList>
    </citation>
    <scope>NUCLEOTIDE SEQUENCE [LARGE SCALE GENOMIC DNA]</scope>
    <source>
        <strain evidence="9 10">EXF-150</strain>
    </source>
</reference>
<dbReference type="NCBIfam" id="TIGR02432">
    <property type="entry name" value="lysidine_TilS_N"/>
    <property type="match status" value="1"/>
</dbReference>
<dbReference type="CDD" id="cd01992">
    <property type="entry name" value="TilS_N"/>
    <property type="match status" value="1"/>
</dbReference>
<evidence type="ECO:0000256" key="5">
    <source>
        <dbReference type="ARBA" id="ARBA00022840"/>
    </source>
</evidence>
<evidence type="ECO:0000256" key="7">
    <source>
        <dbReference type="SAM" id="MobiDB-lite"/>
    </source>
</evidence>
<dbReference type="Gene3D" id="3.40.50.620">
    <property type="entry name" value="HUPs"/>
    <property type="match status" value="1"/>
</dbReference>
<dbReference type="EMBL" id="KL585014">
    <property type="protein sequence ID" value="KEQ78786.1"/>
    <property type="molecule type" value="Genomic_DNA"/>
</dbReference>
<evidence type="ECO:0000256" key="6">
    <source>
        <dbReference type="ARBA" id="ARBA00048539"/>
    </source>
</evidence>
<protein>
    <recommendedName>
        <fullName evidence="1">tRNA(Ile)-lysidine synthetase</fullName>
        <ecNumber evidence="1">6.3.4.19</ecNumber>
    </recommendedName>
</protein>
<evidence type="ECO:0000256" key="4">
    <source>
        <dbReference type="ARBA" id="ARBA00022741"/>
    </source>
</evidence>
<keyword evidence="2" id="KW-0436">Ligase</keyword>
<dbReference type="EC" id="6.3.4.19" evidence="1"/>
<dbReference type="STRING" id="1043002.A0A074XVT6"/>
<evidence type="ECO:0000259" key="8">
    <source>
        <dbReference type="Pfam" id="PF01171"/>
    </source>
</evidence>
<proteinExistence type="inferred from homology"/>
<dbReference type="SUPFAM" id="SSF52402">
    <property type="entry name" value="Adenine nucleotide alpha hydrolases-like"/>
    <property type="match status" value="1"/>
</dbReference>
<feature type="region of interest" description="Disordered" evidence="7">
    <location>
        <begin position="559"/>
        <end position="647"/>
    </location>
</feature>
<keyword evidence="10" id="KW-1185">Reference proteome</keyword>
<feature type="domain" description="tRNA(Ile)-lysidine/2-thiocytidine synthase N-terminal" evidence="8">
    <location>
        <begin position="34"/>
        <end position="248"/>
    </location>
</feature>
<dbReference type="GO" id="GO:0008033">
    <property type="term" value="P:tRNA processing"/>
    <property type="evidence" value="ECO:0007669"/>
    <property type="project" value="UniProtKB-KW"/>
</dbReference>
<evidence type="ECO:0000313" key="10">
    <source>
        <dbReference type="Proteomes" id="UP000030706"/>
    </source>
</evidence>
<evidence type="ECO:0000256" key="1">
    <source>
        <dbReference type="ARBA" id="ARBA00013267"/>
    </source>
</evidence>
<dbReference type="HAMAP" id="MF_01161">
    <property type="entry name" value="tRNA_Ile_lys_synt"/>
    <property type="match status" value="1"/>
</dbReference>
<dbReference type="OrthoDB" id="434144at2759"/>
<dbReference type="GO" id="GO:0032267">
    <property type="term" value="F:tRNA(Ile)-lysidine synthase activity"/>
    <property type="evidence" value="ECO:0007669"/>
    <property type="project" value="UniProtKB-EC"/>
</dbReference>
<dbReference type="InterPro" id="IPR012795">
    <property type="entry name" value="tRNA_Ile_lys_synt_N"/>
</dbReference>
<dbReference type="HOGENOM" id="CLU_015599_0_0_1"/>
<dbReference type="GO" id="GO:0005524">
    <property type="term" value="F:ATP binding"/>
    <property type="evidence" value="ECO:0007669"/>
    <property type="project" value="UniProtKB-KW"/>
</dbReference>
<evidence type="ECO:0000313" key="9">
    <source>
        <dbReference type="EMBL" id="KEQ78786.1"/>
    </source>
</evidence>
<dbReference type="Pfam" id="PF01171">
    <property type="entry name" value="ATP_bind_3"/>
    <property type="match status" value="1"/>
</dbReference>
<evidence type="ECO:0000256" key="2">
    <source>
        <dbReference type="ARBA" id="ARBA00022598"/>
    </source>
</evidence>
<sequence length="647" mass="72694">MLKRSAVRSAAQAIAQERFDSILQPICKGKIRLGLAISGGVDSMALASLCSKVQGFNMPPVTAFIVDHCLRYGSAAEAISVASNLQRLGIASEILKMEWPNHRDPVKLPNLETAARKLRFQLLGRACAKSQIDTLLLAHHGDDQAETILSRIYAGYLGTGLQGIQAISPIPECHGAHGVSESGTTRRLDPSGTITKVWVESGGVTIHRPLLDFTKAELIATCHARQVSWHEDATNADKTLTARNAIRHLIGSGALPHALSTVRLRDLAANKLSHRQSCNDTATAMFKACKVELNTRTSSVSFSIHPKIEDWLRDTTNPPLVAALLTRKFLSLSEDKHKLQLQNTQRAVQYIFPFLFDHELSANAGVNVGNIVLLKTLESDKASSSGERRVSWKYSVLPRPVQDPERYTQVLLAEQESDNDFSEPIWTRPKLFHDRWWIRLRYIPHNVPSKTSMVVRFLRPTDLPHMRLHDTGSLERRLKPHAPANARFALPAIVERSLVEQADESLSEIDTVWALPTIGWSRAGFSPWNFKTPGENVWQHTNTYKNIDFEVSDNHTVKSYTRPVDDNQELRFKEPLDSSSPGTKRREHQDISTPDTWRQTQRLKEAHSRAIPASKKRNVKPYETWKHKMRMPRFDQPPGNPAYKKGA</sequence>
<dbReference type="PANTHER" id="PTHR43033">
    <property type="entry name" value="TRNA(ILE)-LYSIDINE SYNTHASE-RELATED"/>
    <property type="match status" value="1"/>
</dbReference>
<dbReference type="GeneID" id="40743799"/>
<feature type="compositionally biased region" description="Basic and acidic residues" evidence="7">
    <location>
        <begin position="563"/>
        <end position="576"/>
    </location>
</feature>
<keyword evidence="5" id="KW-0067">ATP-binding</keyword>
<dbReference type="PANTHER" id="PTHR43033:SF1">
    <property type="entry name" value="TRNA(ILE)-LYSIDINE SYNTHASE-RELATED"/>
    <property type="match status" value="1"/>
</dbReference>
<dbReference type="Proteomes" id="UP000030706">
    <property type="component" value="Unassembled WGS sequence"/>
</dbReference>
<dbReference type="RefSeq" id="XP_029754973.1">
    <property type="nucleotide sequence ID" value="XM_029901493.1"/>
</dbReference>
<comment type="catalytic activity">
    <reaction evidence="6">
        <text>cytidine(34) in tRNA(Ile2) + L-lysine + ATP = lysidine(34) in tRNA(Ile2) + AMP + diphosphate + H(+)</text>
        <dbReference type="Rhea" id="RHEA:43744"/>
        <dbReference type="Rhea" id="RHEA-COMP:10625"/>
        <dbReference type="Rhea" id="RHEA-COMP:10670"/>
        <dbReference type="ChEBI" id="CHEBI:15378"/>
        <dbReference type="ChEBI" id="CHEBI:30616"/>
        <dbReference type="ChEBI" id="CHEBI:32551"/>
        <dbReference type="ChEBI" id="CHEBI:33019"/>
        <dbReference type="ChEBI" id="CHEBI:82748"/>
        <dbReference type="ChEBI" id="CHEBI:83665"/>
        <dbReference type="ChEBI" id="CHEBI:456215"/>
        <dbReference type="EC" id="6.3.4.19"/>
    </reaction>
</comment>
<dbReference type="InterPro" id="IPR014729">
    <property type="entry name" value="Rossmann-like_a/b/a_fold"/>
</dbReference>